<evidence type="ECO:0000313" key="2">
    <source>
        <dbReference type="Proteomes" id="UP000008974"/>
    </source>
</evidence>
<name>E1F943_GIAIA</name>
<dbReference type="EMBL" id="ACVC01000432">
    <property type="protein sequence ID" value="EFO61025.1"/>
    <property type="molecule type" value="Genomic_DNA"/>
</dbReference>
<evidence type="ECO:0000313" key="1">
    <source>
        <dbReference type="EMBL" id="EFO61025.1"/>
    </source>
</evidence>
<dbReference type="Proteomes" id="UP000008974">
    <property type="component" value="Unassembled WGS sequence"/>
</dbReference>
<dbReference type="AlphaFoldDB" id="E1F943"/>
<sequence>MDRATAFFEPLCYMIDGHQTYVPAPPALVEPTVQPPQAASDSDPFADSEYDTLMELYNEKLEQAAKLVD</sequence>
<comment type="caution">
    <text evidence="1">The sequence shown here is derived from an EMBL/GenBank/DDBJ whole genome shotgun (WGS) entry which is preliminary data.</text>
</comment>
<organism evidence="1 2">
    <name type="scientific">Giardia intestinalis (strain P15)</name>
    <name type="common">Giardia lamblia</name>
    <dbReference type="NCBI Taxonomy" id="658858"/>
    <lineage>
        <taxon>Eukaryota</taxon>
        <taxon>Metamonada</taxon>
        <taxon>Diplomonadida</taxon>
        <taxon>Hexamitidae</taxon>
        <taxon>Giardiinae</taxon>
        <taxon>Giardia</taxon>
    </lineage>
</organism>
<gene>
    <name evidence="1" type="ORF">GLP15_3066</name>
</gene>
<proteinExistence type="predicted"/>
<accession>E1F943</accession>
<dbReference type="VEuPathDB" id="GiardiaDB:GLP15_3066"/>
<dbReference type="OMA" id="FEPLCYM"/>
<reference evidence="1 2" key="1">
    <citation type="journal article" date="2010" name="BMC Genomics">
        <title>Genome analysis and comparative genomics of a Giardia intestinalis assemblage E isolate.</title>
        <authorList>
            <person name="Jerlstrom-Hultqvist J."/>
            <person name="Franzen O."/>
            <person name="Ankarklev J."/>
            <person name="Xu F."/>
            <person name="Nohynkova E."/>
            <person name="Andersson J.O."/>
            <person name="Svard S.G."/>
            <person name="Andersson B."/>
        </authorList>
    </citation>
    <scope>NUCLEOTIDE SEQUENCE [LARGE SCALE GENOMIC DNA]</scope>
    <source>
        <strain evidence="1 2">P15</strain>
    </source>
</reference>
<protein>
    <submittedName>
        <fullName evidence="1">Uncharacterized protein</fullName>
    </submittedName>
</protein>